<evidence type="ECO:0000313" key="2">
    <source>
        <dbReference type="Proteomes" id="UP000658278"/>
    </source>
</evidence>
<reference evidence="1" key="1">
    <citation type="submission" date="2021-01" db="EMBL/GenBank/DDBJ databases">
        <title>Modified the classification status of verrucomicrobia.</title>
        <authorList>
            <person name="Feng X."/>
        </authorList>
    </citation>
    <scope>NUCLEOTIDE SEQUENCE</scope>
    <source>
        <strain evidence="1">KCTC 22201</strain>
    </source>
</reference>
<dbReference type="AlphaFoldDB" id="A0A934RFS3"/>
<organism evidence="1 2">
    <name type="scientific">Haloferula rosea</name>
    <dbReference type="NCBI Taxonomy" id="490093"/>
    <lineage>
        <taxon>Bacteria</taxon>
        <taxon>Pseudomonadati</taxon>
        <taxon>Verrucomicrobiota</taxon>
        <taxon>Verrucomicrobiia</taxon>
        <taxon>Verrucomicrobiales</taxon>
        <taxon>Verrucomicrobiaceae</taxon>
        <taxon>Haloferula</taxon>
    </lineage>
</organism>
<protein>
    <submittedName>
        <fullName evidence="1">Uncharacterized protein</fullName>
    </submittedName>
</protein>
<comment type="caution">
    <text evidence="1">The sequence shown here is derived from an EMBL/GenBank/DDBJ whole genome shotgun (WGS) entry which is preliminary data.</text>
</comment>
<proteinExistence type="predicted"/>
<dbReference type="EMBL" id="JAENII010000013">
    <property type="protein sequence ID" value="MBK1828369.1"/>
    <property type="molecule type" value="Genomic_DNA"/>
</dbReference>
<keyword evidence="2" id="KW-1185">Reference proteome</keyword>
<gene>
    <name evidence="1" type="ORF">JIN81_15145</name>
</gene>
<sequence length="90" mass="10187">MIPSIGAGPVVAPMELNPLTGGGSMSTLWYLGSDRRYHHFSHLFKTTTRYRVKREDLDWQPEFPLRSEESVLVGPGMAPAKWRLQRTSGE</sequence>
<evidence type="ECO:0000313" key="1">
    <source>
        <dbReference type="EMBL" id="MBK1828369.1"/>
    </source>
</evidence>
<accession>A0A934RFS3</accession>
<dbReference type="Proteomes" id="UP000658278">
    <property type="component" value="Unassembled WGS sequence"/>
</dbReference>
<name>A0A934RFS3_9BACT</name>